<dbReference type="GO" id="GO:0008115">
    <property type="term" value="F:sarcosine oxidase activity"/>
    <property type="evidence" value="ECO:0007669"/>
    <property type="project" value="TreeGrafter"/>
</dbReference>
<dbReference type="AlphaFoldDB" id="A0A1I3MBD3"/>
<feature type="domain" description="FAD dependent oxidoreductase" evidence="5">
    <location>
        <begin position="5"/>
        <end position="364"/>
    </location>
</feature>
<dbReference type="InterPro" id="IPR036188">
    <property type="entry name" value="FAD/NAD-bd_sf"/>
</dbReference>
<dbReference type="Gene3D" id="3.50.50.60">
    <property type="entry name" value="FAD/NAD(P)-binding domain"/>
    <property type="match status" value="1"/>
</dbReference>
<evidence type="ECO:0000256" key="1">
    <source>
        <dbReference type="ARBA" id="ARBA00001974"/>
    </source>
</evidence>
<evidence type="ECO:0000259" key="5">
    <source>
        <dbReference type="Pfam" id="PF01266"/>
    </source>
</evidence>
<keyword evidence="2" id="KW-0285">Flavoprotein</keyword>
<reference evidence="6 7" key="1">
    <citation type="submission" date="2016-10" db="EMBL/GenBank/DDBJ databases">
        <authorList>
            <person name="de Groot N.N."/>
        </authorList>
    </citation>
    <scope>NUCLEOTIDE SEQUENCE [LARGE SCALE GENOMIC DNA]</scope>
    <source>
        <strain evidence="6 7">DSM 19073</strain>
    </source>
</reference>
<dbReference type="InterPro" id="IPR045170">
    <property type="entry name" value="MTOX"/>
</dbReference>
<dbReference type="InterPro" id="IPR006076">
    <property type="entry name" value="FAD-dep_OxRdtase"/>
</dbReference>
<dbReference type="Gene3D" id="3.30.9.10">
    <property type="entry name" value="D-Amino Acid Oxidase, subunit A, domain 2"/>
    <property type="match status" value="1"/>
</dbReference>
<dbReference type="Proteomes" id="UP000199110">
    <property type="component" value="Unassembled WGS sequence"/>
</dbReference>
<comment type="cofactor">
    <cofactor evidence="1">
        <name>FAD</name>
        <dbReference type="ChEBI" id="CHEBI:57692"/>
    </cofactor>
</comment>
<protein>
    <submittedName>
        <fullName evidence="6">Sarcosine oxidase</fullName>
    </submittedName>
</protein>
<evidence type="ECO:0000256" key="4">
    <source>
        <dbReference type="ARBA" id="ARBA00023002"/>
    </source>
</evidence>
<dbReference type="PANTHER" id="PTHR10961">
    <property type="entry name" value="PEROXISOMAL SARCOSINE OXIDASE"/>
    <property type="match status" value="1"/>
</dbReference>
<evidence type="ECO:0000256" key="3">
    <source>
        <dbReference type="ARBA" id="ARBA00022827"/>
    </source>
</evidence>
<dbReference type="SUPFAM" id="SSF51905">
    <property type="entry name" value="FAD/NAD(P)-binding domain"/>
    <property type="match status" value="1"/>
</dbReference>
<dbReference type="STRING" id="390807.SAMN04488095_1787"/>
<dbReference type="RefSeq" id="WP_092779409.1">
    <property type="nucleotide sequence ID" value="NZ_FORA01000002.1"/>
</dbReference>
<evidence type="ECO:0000313" key="7">
    <source>
        <dbReference type="Proteomes" id="UP000199110"/>
    </source>
</evidence>
<keyword evidence="4" id="KW-0560">Oxidoreductase</keyword>
<dbReference type="EMBL" id="FORA01000002">
    <property type="protein sequence ID" value="SFI94055.1"/>
    <property type="molecule type" value="Genomic_DNA"/>
</dbReference>
<proteinExistence type="predicted"/>
<dbReference type="Pfam" id="PF01266">
    <property type="entry name" value="DAO"/>
    <property type="match status" value="1"/>
</dbReference>
<keyword evidence="7" id="KW-1185">Reference proteome</keyword>
<organism evidence="6 7">
    <name type="scientific">Jannaschia pohangensis</name>
    <dbReference type="NCBI Taxonomy" id="390807"/>
    <lineage>
        <taxon>Bacteria</taxon>
        <taxon>Pseudomonadati</taxon>
        <taxon>Pseudomonadota</taxon>
        <taxon>Alphaproteobacteria</taxon>
        <taxon>Rhodobacterales</taxon>
        <taxon>Roseobacteraceae</taxon>
        <taxon>Jannaschia</taxon>
    </lineage>
</organism>
<dbReference type="GO" id="GO:0050660">
    <property type="term" value="F:flavin adenine dinucleotide binding"/>
    <property type="evidence" value="ECO:0007669"/>
    <property type="project" value="InterPro"/>
</dbReference>
<keyword evidence="3" id="KW-0274">FAD</keyword>
<name>A0A1I3MBD3_9RHOB</name>
<sequence>MERFDFVVIGGGMMGAPCARHLAEAGHRVALVAAPEPAVKAEWQGPFGSHFDAARITRQVAADPDWALLSQRSIARYGDLEARSGQTIFREVGALMAGPTDGPLAGFTEGFLAVAQSVEGAEILSAGDIWEALGLALPDESEVCLERRGGGWIDPRAMRHAQVMLAAHAGARIVPQAAVARNGDVVALADGERIGGDEIVVATGPHAGSDGLLPLVPSMKVWARTIALARISETMARRLAGMPSVIWVPEGWDHDLYLLPPVRYPDGHLYLKIGGQLDSPRIHSAADMRDWFHGTGDAAVGARLMTQMRELMPDLKVQATHTEPCAVVWTDTGFPYVARVAEGLTVLTGGNGAAAKCGDELGRLGAMVARGQDISGEGYATDFRAVWVP</sequence>
<evidence type="ECO:0000313" key="6">
    <source>
        <dbReference type="EMBL" id="SFI94055.1"/>
    </source>
</evidence>
<dbReference type="PANTHER" id="PTHR10961:SF10">
    <property type="entry name" value="FAD DEPENDENT OXIDOREDUCTASE DOMAIN-CONTAINING PROTEIN"/>
    <property type="match status" value="1"/>
</dbReference>
<accession>A0A1I3MBD3</accession>
<gene>
    <name evidence="6" type="ORF">SAMN04488095_1787</name>
</gene>
<dbReference type="OrthoDB" id="9806257at2"/>
<evidence type="ECO:0000256" key="2">
    <source>
        <dbReference type="ARBA" id="ARBA00022630"/>
    </source>
</evidence>